<evidence type="ECO:0000313" key="2">
    <source>
        <dbReference type="Proteomes" id="UP000324222"/>
    </source>
</evidence>
<sequence length="13" mass="1459">MTAHRRLEAAGMD</sequence>
<organism evidence="1 2">
    <name type="scientific">Portunus trituberculatus</name>
    <name type="common">Swimming crab</name>
    <name type="synonym">Neptunus trituberculatus</name>
    <dbReference type="NCBI Taxonomy" id="210409"/>
    <lineage>
        <taxon>Eukaryota</taxon>
        <taxon>Metazoa</taxon>
        <taxon>Ecdysozoa</taxon>
        <taxon>Arthropoda</taxon>
        <taxon>Crustacea</taxon>
        <taxon>Multicrustacea</taxon>
        <taxon>Malacostraca</taxon>
        <taxon>Eumalacostraca</taxon>
        <taxon>Eucarida</taxon>
        <taxon>Decapoda</taxon>
        <taxon>Pleocyemata</taxon>
        <taxon>Brachyura</taxon>
        <taxon>Eubrachyura</taxon>
        <taxon>Portunoidea</taxon>
        <taxon>Portunidae</taxon>
        <taxon>Portuninae</taxon>
        <taxon>Portunus</taxon>
    </lineage>
</organism>
<proteinExistence type="predicted"/>
<keyword evidence="2" id="KW-1185">Reference proteome</keyword>
<evidence type="ECO:0000313" key="1">
    <source>
        <dbReference type="EMBL" id="MPC80934.1"/>
    </source>
</evidence>
<comment type="caution">
    <text evidence="1">The sequence shown here is derived from an EMBL/GenBank/DDBJ whole genome shotgun (WGS) entry which is preliminary data.</text>
</comment>
<name>A0A5B7IKE9_PORTR</name>
<reference evidence="1 2" key="1">
    <citation type="submission" date="2019-05" db="EMBL/GenBank/DDBJ databases">
        <title>Another draft genome of Portunus trituberculatus and its Hox gene families provides insights of decapod evolution.</title>
        <authorList>
            <person name="Jeong J.-H."/>
            <person name="Song I."/>
            <person name="Kim S."/>
            <person name="Choi T."/>
            <person name="Kim D."/>
            <person name="Ryu S."/>
            <person name="Kim W."/>
        </authorList>
    </citation>
    <scope>NUCLEOTIDE SEQUENCE [LARGE SCALE GENOMIC DNA]</scope>
    <source>
        <tissue evidence="1">Muscle</tissue>
    </source>
</reference>
<accession>A0A5B7IKE9</accession>
<dbReference type="Proteomes" id="UP000324222">
    <property type="component" value="Unassembled WGS sequence"/>
</dbReference>
<dbReference type="EMBL" id="VSRR010055449">
    <property type="protein sequence ID" value="MPC80934.1"/>
    <property type="molecule type" value="Genomic_DNA"/>
</dbReference>
<protein>
    <submittedName>
        <fullName evidence="1">Uncharacterized protein</fullName>
    </submittedName>
</protein>
<gene>
    <name evidence="1" type="ORF">E2C01_075532</name>
</gene>